<dbReference type="EMBL" id="FTOR01000004">
    <property type="protein sequence ID" value="SIT16685.1"/>
    <property type="molecule type" value="Genomic_DNA"/>
</dbReference>
<sequence length="266" mass="30377">MILKLLKIEWLKLKNYKTFWVLVGLLLLCIIGINYIYFQVIHSNSKATVLMGMAGSPFQFPEIWHTVALIASYLLFLPSLIVIISTTNEFNFKTHRQNVIDGLSRTEFIYGKMLLILVLSVAFTIVLFLTGVVFGLSEAYSYFSMENSSQLYYSFIQCISYTSLALLLSLLLKRSGLTIALFFTYVFLIENILVLLINRFATGDPLEGPGYYLTLDPTDKLVPIQMFQKALQKNFLPPVANLLIAAHCYIILYFVLIKRKFETADL</sequence>
<keyword evidence="1" id="KW-1133">Transmembrane helix</keyword>
<evidence type="ECO:0000313" key="3">
    <source>
        <dbReference type="Proteomes" id="UP000186917"/>
    </source>
</evidence>
<dbReference type="STRING" id="477680.SAMN05421788_104269"/>
<feature type="transmembrane region" description="Helical" evidence="1">
    <location>
        <begin position="114"/>
        <end position="136"/>
    </location>
</feature>
<organism evidence="2 3">
    <name type="scientific">Filimonas lacunae</name>
    <dbReference type="NCBI Taxonomy" id="477680"/>
    <lineage>
        <taxon>Bacteria</taxon>
        <taxon>Pseudomonadati</taxon>
        <taxon>Bacteroidota</taxon>
        <taxon>Chitinophagia</taxon>
        <taxon>Chitinophagales</taxon>
        <taxon>Chitinophagaceae</taxon>
        <taxon>Filimonas</taxon>
    </lineage>
</organism>
<protein>
    <recommendedName>
        <fullName evidence="4">ABC-2 family transporter protein</fullName>
    </recommendedName>
</protein>
<dbReference type="Proteomes" id="UP000186917">
    <property type="component" value="Unassembled WGS sequence"/>
</dbReference>
<dbReference type="Pfam" id="PF12730">
    <property type="entry name" value="ABC2_membrane_4"/>
    <property type="match status" value="1"/>
</dbReference>
<feature type="transmembrane region" description="Helical" evidence="1">
    <location>
        <begin position="151"/>
        <end position="172"/>
    </location>
</feature>
<feature type="transmembrane region" description="Helical" evidence="1">
    <location>
        <begin position="235"/>
        <end position="256"/>
    </location>
</feature>
<dbReference type="OrthoDB" id="1452202at2"/>
<keyword evidence="1" id="KW-0472">Membrane</keyword>
<dbReference type="RefSeq" id="WP_076379608.1">
    <property type="nucleotide sequence ID" value="NZ_AP017422.1"/>
</dbReference>
<dbReference type="PANTHER" id="PTHR37305:SF1">
    <property type="entry name" value="MEMBRANE PROTEIN"/>
    <property type="match status" value="1"/>
</dbReference>
<evidence type="ECO:0008006" key="4">
    <source>
        <dbReference type="Google" id="ProtNLM"/>
    </source>
</evidence>
<reference evidence="3" key="1">
    <citation type="submission" date="2017-01" db="EMBL/GenBank/DDBJ databases">
        <authorList>
            <person name="Varghese N."/>
            <person name="Submissions S."/>
        </authorList>
    </citation>
    <scope>NUCLEOTIDE SEQUENCE [LARGE SCALE GENOMIC DNA]</scope>
    <source>
        <strain evidence="3">DSM 21054</strain>
    </source>
</reference>
<name>A0A1N7Q1I3_9BACT</name>
<gene>
    <name evidence="2" type="ORF">SAMN05421788_104269</name>
</gene>
<feature type="transmembrane region" description="Helical" evidence="1">
    <location>
        <begin position="179"/>
        <end position="201"/>
    </location>
</feature>
<dbReference type="PANTHER" id="PTHR37305">
    <property type="entry name" value="INTEGRAL MEMBRANE PROTEIN-RELATED"/>
    <property type="match status" value="1"/>
</dbReference>
<dbReference type="AlphaFoldDB" id="A0A1N7Q1I3"/>
<evidence type="ECO:0000313" key="2">
    <source>
        <dbReference type="EMBL" id="SIT16685.1"/>
    </source>
</evidence>
<feature type="transmembrane region" description="Helical" evidence="1">
    <location>
        <begin position="63"/>
        <end position="84"/>
    </location>
</feature>
<accession>A0A1N7Q1I3</accession>
<keyword evidence="3" id="KW-1185">Reference proteome</keyword>
<keyword evidence="1" id="KW-0812">Transmembrane</keyword>
<feature type="transmembrane region" description="Helical" evidence="1">
    <location>
        <begin position="20"/>
        <end position="38"/>
    </location>
</feature>
<evidence type="ECO:0000256" key="1">
    <source>
        <dbReference type="SAM" id="Phobius"/>
    </source>
</evidence>
<proteinExistence type="predicted"/>